<organism evidence="1 2">
    <name type="scientific">Exophiala sideris</name>
    <dbReference type="NCBI Taxonomy" id="1016849"/>
    <lineage>
        <taxon>Eukaryota</taxon>
        <taxon>Fungi</taxon>
        <taxon>Dikarya</taxon>
        <taxon>Ascomycota</taxon>
        <taxon>Pezizomycotina</taxon>
        <taxon>Eurotiomycetes</taxon>
        <taxon>Chaetothyriomycetidae</taxon>
        <taxon>Chaetothyriales</taxon>
        <taxon>Herpotrichiellaceae</taxon>
        <taxon>Exophiala</taxon>
    </lineage>
</organism>
<protein>
    <submittedName>
        <fullName evidence="1">Uncharacterized protein</fullName>
    </submittedName>
</protein>
<evidence type="ECO:0000313" key="1">
    <source>
        <dbReference type="EMBL" id="KIV77129.1"/>
    </source>
</evidence>
<dbReference type="HOGENOM" id="CLU_1885789_0_0_1"/>
<gene>
    <name evidence="1" type="ORF">PV11_08953</name>
</gene>
<reference evidence="1 2" key="1">
    <citation type="submission" date="2015-01" db="EMBL/GenBank/DDBJ databases">
        <title>The Genome Sequence of Exophiala sideris CBS121828.</title>
        <authorList>
            <consortium name="The Broad Institute Genomics Platform"/>
            <person name="Cuomo C."/>
            <person name="de Hoog S."/>
            <person name="Gorbushina A."/>
            <person name="Stielow B."/>
            <person name="Teixiera M."/>
            <person name="Abouelleil A."/>
            <person name="Chapman S.B."/>
            <person name="Priest M."/>
            <person name="Young S.K."/>
            <person name="Wortman J."/>
            <person name="Nusbaum C."/>
            <person name="Birren B."/>
        </authorList>
    </citation>
    <scope>NUCLEOTIDE SEQUENCE [LARGE SCALE GENOMIC DNA]</scope>
    <source>
        <strain evidence="1 2">CBS 121828</strain>
    </source>
</reference>
<name>A0A0D1Y8L9_9EURO</name>
<dbReference type="AlphaFoldDB" id="A0A0D1Y8L9"/>
<accession>A0A0D1Y8L9</accession>
<dbReference type="Proteomes" id="UP000053599">
    <property type="component" value="Unassembled WGS sequence"/>
</dbReference>
<proteinExistence type="predicted"/>
<evidence type="ECO:0000313" key="2">
    <source>
        <dbReference type="Proteomes" id="UP000053599"/>
    </source>
</evidence>
<dbReference type="EMBL" id="KN846954">
    <property type="protein sequence ID" value="KIV77129.1"/>
    <property type="molecule type" value="Genomic_DNA"/>
</dbReference>
<sequence>MSSVGQWDAPMLSSPWGSEVYETNDDIIVGRLGSMHGGGHAGNDKHGQDNYTACCFRDTKDMLNTVDGTLSKAMESGRSTHSPNRQRGYGAESVVYCNSSSFMLNQGGRLGGSVSKTLFKSRFSSDAFLARISYI</sequence>